<evidence type="ECO:0000313" key="2">
    <source>
        <dbReference type="Proteomes" id="UP000541857"/>
    </source>
</evidence>
<sequence>MKQINKIFGVLLLLIALSGCNNKYLEYDESLSTVRFIYNIAEQDSVTYSFALHPGVSEDVIDIPIQLIGLTSPVDREVGVEIDKEKTTAKENDNFIIGQSVIQADSITGKLRVNVKKTSNLEDESLVIAFKLSENANFASSPIDKSTYKIILTSKLIEPSDWPFNEYSRVKHEFVIKVTGKGTNYSEWNAQELIYYIGELNKALYEYNKEHPGDFLTDENGLLVTF</sequence>
<protein>
    <submittedName>
        <fullName evidence="1">DUF4843 domain-containing protein</fullName>
    </submittedName>
</protein>
<accession>A0A7W2M3Z3</accession>
<dbReference type="EMBL" id="JACGLT010000003">
    <property type="protein sequence ID" value="MBA6152046.1"/>
    <property type="molecule type" value="Genomic_DNA"/>
</dbReference>
<reference evidence="1 2" key="1">
    <citation type="submission" date="2020-07" db="EMBL/GenBank/DDBJ databases">
        <title>Bacterium isolated from marine sediment.</title>
        <authorList>
            <person name="Shang D."/>
        </authorList>
    </citation>
    <scope>NUCLEOTIDE SEQUENCE [LARGE SCALE GENOMIC DNA]</scope>
    <source>
        <strain evidence="1 2">F6074</strain>
    </source>
</reference>
<keyword evidence="2" id="KW-1185">Reference proteome</keyword>
<proteinExistence type="predicted"/>
<name>A0A7W2M3Z3_9FLAO</name>
<dbReference type="Pfam" id="PF16132">
    <property type="entry name" value="DUF4843"/>
    <property type="match status" value="1"/>
</dbReference>
<dbReference type="AlphaFoldDB" id="A0A7W2M3Z3"/>
<comment type="caution">
    <text evidence="1">The sequence shown here is derived from an EMBL/GenBank/DDBJ whole genome shotgun (WGS) entry which is preliminary data.</text>
</comment>
<gene>
    <name evidence="1" type="ORF">H3Z82_04835</name>
</gene>
<organism evidence="1 2">
    <name type="scientific">Gelidibacter maritimus</name>
    <dbReference type="NCBI Taxonomy" id="2761487"/>
    <lineage>
        <taxon>Bacteria</taxon>
        <taxon>Pseudomonadati</taxon>
        <taxon>Bacteroidota</taxon>
        <taxon>Flavobacteriia</taxon>
        <taxon>Flavobacteriales</taxon>
        <taxon>Flavobacteriaceae</taxon>
        <taxon>Gelidibacter</taxon>
    </lineage>
</organism>
<dbReference type="InterPro" id="IPR032299">
    <property type="entry name" value="DUF4843"/>
</dbReference>
<dbReference type="RefSeq" id="WP_182203127.1">
    <property type="nucleotide sequence ID" value="NZ_JACGLT010000003.1"/>
</dbReference>
<dbReference type="Proteomes" id="UP000541857">
    <property type="component" value="Unassembled WGS sequence"/>
</dbReference>
<dbReference type="PROSITE" id="PS51257">
    <property type="entry name" value="PROKAR_LIPOPROTEIN"/>
    <property type="match status" value="1"/>
</dbReference>
<evidence type="ECO:0000313" key="1">
    <source>
        <dbReference type="EMBL" id="MBA6152046.1"/>
    </source>
</evidence>